<feature type="region of interest" description="Disordered" evidence="4">
    <location>
        <begin position="249"/>
        <end position="324"/>
    </location>
</feature>
<evidence type="ECO:0000256" key="4">
    <source>
        <dbReference type="SAM" id="MobiDB-lite"/>
    </source>
</evidence>
<feature type="compositionally biased region" description="Polar residues" evidence="4">
    <location>
        <begin position="297"/>
        <end position="307"/>
    </location>
</feature>
<dbReference type="EMBL" id="JABSTU010000008">
    <property type="protein sequence ID" value="KAH8024349.1"/>
    <property type="molecule type" value="Genomic_DNA"/>
</dbReference>
<proteinExistence type="predicted"/>
<evidence type="ECO:0000256" key="2">
    <source>
        <dbReference type="ARBA" id="ARBA00016807"/>
    </source>
</evidence>
<dbReference type="PANTHER" id="PTHR23098:SF16">
    <property type="entry name" value="REGULATORY PROTEIN ZESTE"/>
    <property type="match status" value="1"/>
</dbReference>
<feature type="compositionally biased region" description="Pro residues" evidence="4">
    <location>
        <begin position="285"/>
        <end position="294"/>
    </location>
</feature>
<evidence type="ECO:0000256" key="1">
    <source>
        <dbReference type="ARBA" id="ARBA00011764"/>
    </source>
</evidence>
<comment type="function">
    <text evidence="3">Involved in transvection phenomena (= synapsis-dependent gene expression), where the synaptic pairing of chromosomes carrying genes with which zeste interacts influences the expression of these genes. Zeste binds to DNA and stimulates transcription from a nearby promoter.</text>
</comment>
<evidence type="ECO:0000259" key="5">
    <source>
        <dbReference type="PROSITE" id="PS50090"/>
    </source>
</evidence>
<gene>
    <name evidence="6" type="ORF">HPB51_022833</name>
</gene>
<dbReference type="InterPro" id="IPR001005">
    <property type="entry name" value="SANT/Myb"/>
</dbReference>
<evidence type="ECO:0000256" key="3">
    <source>
        <dbReference type="ARBA" id="ARBA00025466"/>
    </source>
</evidence>
<accession>A0A9J6DQ29</accession>
<protein>
    <recommendedName>
        <fullName evidence="2">Regulatory protein zeste</fullName>
    </recommendedName>
</protein>
<evidence type="ECO:0000313" key="7">
    <source>
        <dbReference type="Proteomes" id="UP000821866"/>
    </source>
</evidence>
<dbReference type="Proteomes" id="UP000821866">
    <property type="component" value="Chromosome 6"/>
</dbReference>
<dbReference type="VEuPathDB" id="VectorBase:LOC119172136"/>
<feature type="domain" description="Myb-like" evidence="5">
    <location>
        <begin position="18"/>
        <end position="87"/>
    </location>
</feature>
<dbReference type="PANTHER" id="PTHR23098">
    <property type="entry name" value="AGAP001331-PA-RELATED"/>
    <property type="match status" value="1"/>
</dbReference>
<reference evidence="6" key="1">
    <citation type="journal article" date="2020" name="Cell">
        <title>Large-Scale Comparative Analyses of Tick Genomes Elucidate Their Genetic Diversity and Vector Capacities.</title>
        <authorList>
            <consortium name="Tick Genome and Microbiome Consortium (TIGMIC)"/>
            <person name="Jia N."/>
            <person name="Wang J."/>
            <person name="Shi W."/>
            <person name="Du L."/>
            <person name="Sun Y."/>
            <person name="Zhan W."/>
            <person name="Jiang J.F."/>
            <person name="Wang Q."/>
            <person name="Zhang B."/>
            <person name="Ji P."/>
            <person name="Bell-Sakyi L."/>
            <person name="Cui X.M."/>
            <person name="Yuan T.T."/>
            <person name="Jiang B.G."/>
            <person name="Yang W.F."/>
            <person name="Lam T.T."/>
            <person name="Chang Q.C."/>
            <person name="Ding S.J."/>
            <person name="Wang X.J."/>
            <person name="Zhu J.G."/>
            <person name="Ruan X.D."/>
            <person name="Zhao L."/>
            <person name="Wei J.T."/>
            <person name="Ye R.Z."/>
            <person name="Que T.C."/>
            <person name="Du C.H."/>
            <person name="Zhou Y.H."/>
            <person name="Cheng J.X."/>
            <person name="Dai P.F."/>
            <person name="Guo W.B."/>
            <person name="Han X.H."/>
            <person name="Huang E.J."/>
            <person name="Li L.F."/>
            <person name="Wei W."/>
            <person name="Gao Y.C."/>
            <person name="Liu J.Z."/>
            <person name="Shao H.Z."/>
            <person name="Wang X."/>
            <person name="Wang C.C."/>
            <person name="Yang T.C."/>
            <person name="Huo Q.B."/>
            <person name="Li W."/>
            <person name="Chen H.Y."/>
            <person name="Chen S.E."/>
            <person name="Zhou L.G."/>
            <person name="Ni X.B."/>
            <person name="Tian J.H."/>
            <person name="Sheng Y."/>
            <person name="Liu T."/>
            <person name="Pan Y.S."/>
            <person name="Xia L.Y."/>
            <person name="Li J."/>
            <person name="Zhao F."/>
            <person name="Cao W.C."/>
        </authorList>
    </citation>
    <scope>NUCLEOTIDE SEQUENCE</scope>
    <source>
        <strain evidence="6">Rmic-2018</strain>
    </source>
</reference>
<dbReference type="AlphaFoldDB" id="A0A9J6DQ29"/>
<sequence>MAAAVAVAGTQMAVYRQKRPNWTEDERLRLVQEIGERIDVIRGKLGPTLTLRAKRSAWTAVQQALNEGNNSHTRTVPEIKKQWSNLVQRCKHRVNAHNRGTSRQGENGRSLDLSLVERTILDVIGDDCSYADFLDGAGPDICGDVDGSQDNGLGSSEDETLIQSLDSSVPEWFWKTSARASGTASASAALCAIRPSTNGAVAPTVSMKREHSDDDEHPSSAECLTAEFEGDDDHDDVAEALGIVYERPATAAASGKQPVPRQATCSQMGASRRPAVAPQQRQALPPIPPPPPQLPANSTRHQPSGPSAETGGDGEDAGSRCDEKAGEDELAQLRKTLLVEQIRAAREQARAFQAVASAAQAVRDCVARAAKSRVHTEKVKRRKLMLQMKKMAE</sequence>
<keyword evidence="7" id="KW-1185">Reference proteome</keyword>
<evidence type="ECO:0000313" key="6">
    <source>
        <dbReference type="EMBL" id="KAH8024349.1"/>
    </source>
</evidence>
<dbReference type="OMA" id="VPRQATC"/>
<organism evidence="6 7">
    <name type="scientific">Rhipicephalus microplus</name>
    <name type="common">Cattle tick</name>
    <name type="synonym">Boophilus microplus</name>
    <dbReference type="NCBI Taxonomy" id="6941"/>
    <lineage>
        <taxon>Eukaryota</taxon>
        <taxon>Metazoa</taxon>
        <taxon>Ecdysozoa</taxon>
        <taxon>Arthropoda</taxon>
        <taxon>Chelicerata</taxon>
        <taxon>Arachnida</taxon>
        <taxon>Acari</taxon>
        <taxon>Parasitiformes</taxon>
        <taxon>Ixodida</taxon>
        <taxon>Ixodoidea</taxon>
        <taxon>Ixodidae</taxon>
        <taxon>Rhipicephalinae</taxon>
        <taxon>Rhipicephalus</taxon>
        <taxon>Boophilus</taxon>
    </lineage>
</organism>
<reference evidence="6" key="2">
    <citation type="submission" date="2021-09" db="EMBL/GenBank/DDBJ databases">
        <authorList>
            <person name="Jia N."/>
            <person name="Wang J."/>
            <person name="Shi W."/>
            <person name="Du L."/>
            <person name="Sun Y."/>
            <person name="Zhan W."/>
            <person name="Jiang J."/>
            <person name="Wang Q."/>
            <person name="Zhang B."/>
            <person name="Ji P."/>
            <person name="Sakyi L.B."/>
            <person name="Cui X."/>
            <person name="Yuan T."/>
            <person name="Jiang B."/>
            <person name="Yang W."/>
            <person name="Lam T.T.-Y."/>
            <person name="Chang Q."/>
            <person name="Ding S."/>
            <person name="Wang X."/>
            <person name="Zhu J."/>
            <person name="Ruan X."/>
            <person name="Zhao L."/>
            <person name="Wei J."/>
            <person name="Que T."/>
            <person name="Du C."/>
            <person name="Cheng J."/>
            <person name="Dai P."/>
            <person name="Han X."/>
            <person name="Huang E."/>
            <person name="Gao Y."/>
            <person name="Liu J."/>
            <person name="Shao H."/>
            <person name="Ye R."/>
            <person name="Li L."/>
            <person name="Wei W."/>
            <person name="Wang X."/>
            <person name="Wang C."/>
            <person name="Huo Q."/>
            <person name="Li W."/>
            <person name="Guo W."/>
            <person name="Chen H."/>
            <person name="Chen S."/>
            <person name="Zhou L."/>
            <person name="Zhou L."/>
            <person name="Ni X."/>
            <person name="Tian J."/>
            <person name="Zhou Y."/>
            <person name="Sheng Y."/>
            <person name="Liu T."/>
            <person name="Pan Y."/>
            <person name="Xia L."/>
            <person name="Li J."/>
            <person name="Zhao F."/>
            <person name="Cao W."/>
        </authorList>
    </citation>
    <scope>NUCLEOTIDE SEQUENCE</scope>
    <source>
        <strain evidence="6">Rmic-2018</strain>
        <tissue evidence="6">Larvae</tissue>
    </source>
</reference>
<name>A0A9J6DQ29_RHIMP</name>
<dbReference type="InterPro" id="IPR028002">
    <property type="entry name" value="Myb_DNA-bind_5"/>
</dbReference>
<comment type="caution">
    <text evidence="6">The sequence shown here is derived from an EMBL/GenBank/DDBJ whole genome shotgun (WGS) entry which is preliminary data.</text>
</comment>
<dbReference type="GO" id="GO:0005634">
    <property type="term" value="C:nucleus"/>
    <property type="evidence" value="ECO:0007669"/>
    <property type="project" value="TreeGrafter"/>
</dbReference>
<dbReference type="PROSITE" id="PS50090">
    <property type="entry name" value="MYB_LIKE"/>
    <property type="match status" value="1"/>
</dbReference>
<comment type="subunit">
    <text evidence="1">Self-associates forming complexes of several hundred monomers.</text>
</comment>
<dbReference type="OrthoDB" id="6084504at2759"/>
<dbReference type="Pfam" id="PF13873">
    <property type="entry name" value="Myb_DNA-bind_5"/>
    <property type="match status" value="1"/>
</dbReference>